<sequence>MMDLKESYFSKNLEEFQKDFCACAQENLRQEIFEIFRAQYYKWKDDKSVNETNLKFDDKLAFLLRYDTQELQGVCKKTWLKELQENADEIYDSLYVESDDRDYDSCELLEFYGEDYDEAESDDEDYESWRESQNDFEYALMDKLKGFE</sequence>
<name>Q7VGE7_HELHP</name>
<proteinExistence type="predicted"/>
<protein>
    <submittedName>
        <fullName evidence="1">Uncharacterized protein</fullName>
    </submittedName>
</protein>
<dbReference type="KEGG" id="hhe:HH_1375"/>
<dbReference type="Proteomes" id="UP000002495">
    <property type="component" value="Chromosome"/>
</dbReference>
<accession>Q7VGE7</accession>
<dbReference type="EMBL" id="AE017125">
    <property type="protein sequence ID" value="AAP77972.1"/>
    <property type="molecule type" value="Genomic_DNA"/>
</dbReference>
<organism evidence="1 2">
    <name type="scientific">Helicobacter hepaticus (strain ATCC 51449 / 3B1)</name>
    <dbReference type="NCBI Taxonomy" id="235279"/>
    <lineage>
        <taxon>Bacteria</taxon>
        <taxon>Pseudomonadati</taxon>
        <taxon>Campylobacterota</taxon>
        <taxon>Epsilonproteobacteria</taxon>
        <taxon>Campylobacterales</taxon>
        <taxon>Helicobacteraceae</taxon>
        <taxon>Helicobacter</taxon>
    </lineage>
</organism>
<evidence type="ECO:0000313" key="1">
    <source>
        <dbReference type="EMBL" id="AAP77972.1"/>
    </source>
</evidence>
<keyword evidence="2" id="KW-1185">Reference proteome</keyword>
<dbReference type="AlphaFoldDB" id="Q7VGE7"/>
<dbReference type="HOGENOM" id="CLU_1756318_0_0_7"/>
<evidence type="ECO:0000313" key="2">
    <source>
        <dbReference type="Proteomes" id="UP000002495"/>
    </source>
</evidence>
<dbReference type="STRING" id="235279.HH_1375"/>
<reference evidence="1 2" key="1">
    <citation type="journal article" date="2003" name="Proc. Natl. Acad. Sci. U.S.A.">
        <title>The complete genome sequence of the carcinogenic bacterium Helicobacter hepaticus.</title>
        <authorList>
            <person name="Suerbaum S."/>
            <person name="Josenhans C."/>
            <person name="Sterzenbach T."/>
            <person name="Drescher B."/>
            <person name="Brandt P."/>
            <person name="Bell M."/>
            <person name="Droege M."/>
            <person name="Fartmann B."/>
            <person name="Fischer H.-P."/>
            <person name="Ge Z."/>
            <person name="Hoerster A."/>
            <person name="Holland R."/>
            <person name="Klein K."/>
            <person name="Koenig J."/>
            <person name="Macko L."/>
            <person name="Mendz G.L."/>
            <person name="Nyakatura G."/>
            <person name="Schauer D.B."/>
            <person name="Shen Z."/>
            <person name="Weber J."/>
            <person name="Frosch M."/>
            <person name="Fox J.G."/>
        </authorList>
    </citation>
    <scope>NUCLEOTIDE SEQUENCE [LARGE SCALE GENOMIC DNA]</scope>
    <source>
        <strain evidence="2">ATCC 51449 / 3B1</strain>
    </source>
</reference>
<gene>
    <name evidence="1" type="ordered locus">HH_1375</name>
</gene>